<reference evidence="1 2" key="1">
    <citation type="submission" date="2019-08" db="EMBL/GenBank/DDBJ databases">
        <title>Whole genome of Aphis craccivora.</title>
        <authorList>
            <person name="Voronova N.V."/>
            <person name="Shulinski R.S."/>
            <person name="Bandarenka Y.V."/>
            <person name="Zhorov D.G."/>
            <person name="Warner D."/>
        </authorList>
    </citation>
    <scope>NUCLEOTIDE SEQUENCE [LARGE SCALE GENOMIC DNA]</scope>
    <source>
        <strain evidence="1">180601</strain>
        <tissue evidence="1">Whole Body</tissue>
    </source>
</reference>
<name>A0A6G0YII9_APHCR</name>
<organism evidence="1 2">
    <name type="scientific">Aphis craccivora</name>
    <name type="common">Cowpea aphid</name>
    <dbReference type="NCBI Taxonomy" id="307492"/>
    <lineage>
        <taxon>Eukaryota</taxon>
        <taxon>Metazoa</taxon>
        <taxon>Ecdysozoa</taxon>
        <taxon>Arthropoda</taxon>
        <taxon>Hexapoda</taxon>
        <taxon>Insecta</taxon>
        <taxon>Pterygota</taxon>
        <taxon>Neoptera</taxon>
        <taxon>Paraneoptera</taxon>
        <taxon>Hemiptera</taxon>
        <taxon>Sternorrhyncha</taxon>
        <taxon>Aphidomorpha</taxon>
        <taxon>Aphidoidea</taxon>
        <taxon>Aphididae</taxon>
        <taxon>Aphidini</taxon>
        <taxon>Aphis</taxon>
        <taxon>Aphis</taxon>
    </lineage>
</organism>
<dbReference type="Proteomes" id="UP000478052">
    <property type="component" value="Unassembled WGS sequence"/>
</dbReference>
<keyword evidence="2" id="KW-1185">Reference proteome</keyword>
<dbReference type="EMBL" id="VUJU01003827">
    <property type="protein sequence ID" value="KAF0756555.1"/>
    <property type="molecule type" value="Genomic_DNA"/>
</dbReference>
<evidence type="ECO:0000313" key="1">
    <source>
        <dbReference type="EMBL" id="KAF0756555.1"/>
    </source>
</evidence>
<accession>A0A6G0YII9</accession>
<dbReference type="AlphaFoldDB" id="A0A6G0YII9"/>
<protein>
    <submittedName>
        <fullName evidence="1">MULE domain-containing protein</fullName>
    </submittedName>
</protein>
<gene>
    <name evidence="1" type="ORF">FWK35_00018331</name>
</gene>
<proteinExistence type="predicted"/>
<sequence length="75" mass="8996">MFYNAHPNIFQFIDTLKRLQTDIYIKQRSTHSKSRTTSIINKEQFLKHAMADFQSKKISRFEFIKPLSFKFLPTP</sequence>
<evidence type="ECO:0000313" key="2">
    <source>
        <dbReference type="Proteomes" id="UP000478052"/>
    </source>
</evidence>
<comment type="caution">
    <text evidence="1">The sequence shown here is derived from an EMBL/GenBank/DDBJ whole genome shotgun (WGS) entry which is preliminary data.</text>
</comment>